<evidence type="ECO:0000313" key="2">
    <source>
        <dbReference type="Proteomes" id="UP001642483"/>
    </source>
</evidence>
<comment type="caution">
    <text evidence="1">The sequence shown here is derived from an EMBL/GenBank/DDBJ whole genome shotgun (WGS) entry which is preliminary data.</text>
</comment>
<accession>A0ABP0G2B6</accession>
<proteinExistence type="predicted"/>
<sequence>MKLHQPNAYNEDTKVVVIYSHNVQKDSHSCGLLSIMKLTDFLSQLKNIEHLVQALNVTHAEKIENLENYDLCSTYLNENVVPELASQVCRNQELWSSIHI</sequence>
<gene>
    <name evidence="1" type="ORF">CVLEPA_LOCUS17908</name>
</gene>
<keyword evidence="2" id="KW-1185">Reference proteome</keyword>
<protein>
    <recommendedName>
        <fullName evidence="3">Ubiquitinyl hydrolase 1</fullName>
    </recommendedName>
</protein>
<evidence type="ECO:0008006" key="3">
    <source>
        <dbReference type="Google" id="ProtNLM"/>
    </source>
</evidence>
<name>A0ABP0G2B6_CLALP</name>
<dbReference type="EMBL" id="CAWYQH010000101">
    <property type="protein sequence ID" value="CAK8685987.1"/>
    <property type="molecule type" value="Genomic_DNA"/>
</dbReference>
<organism evidence="1 2">
    <name type="scientific">Clavelina lepadiformis</name>
    <name type="common">Light-bulb sea squirt</name>
    <name type="synonym">Ascidia lepadiformis</name>
    <dbReference type="NCBI Taxonomy" id="159417"/>
    <lineage>
        <taxon>Eukaryota</taxon>
        <taxon>Metazoa</taxon>
        <taxon>Chordata</taxon>
        <taxon>Tunicata</taxon>
        <taxon>Ascidiacea</taxon>
        <taxon>Aplousobranchia</taxon>
        <taxon>Clavelinidae</taxon>
        <taxon>Clavelina</taxon>
    </lineage>
</organism>
<reference evidence="1 2" key="1">
    <citation type="submission" date="2024-02" db="EMBL/GenBank/DDBJ databases">
        <authorList>
            <person name="Daric V."/>
            <person name="Darras S."/>
        </authorList>
    </citation>
    <scope>NUCLEOTIDE SEQUENCE [LARGE SCALE GENOMIC DNA]</scope>
</reference>
<evidence type="ECO:0000313" key="1">
    <source>
        <dbReference type="EMBL" id="CAK8685987.1"/>
    </source>
</evidence>
<dbReference type="Proteomes" id="UP001642483">
    <property type="component" value="Unassembled WGS sequence"/>
</dbReference>